<accession>A0A1L9S523</accession>
<feature type="transmembrane region" description="Helical" evidence="3">
    <location>
        <begin position="29"/>
        <end position="49"/>
    </location>
</feature>
<reference evidence="5" key="1">
    <citation type="journal article" date="2017" name="Genome Biol.">
        <title>Comparative genomics reveals high biological diversity and specific adaptations in the industrially and medically important fungal genus Aspergillus.</title>
        <authorList>
            <person name="de Vries R.P."/>
            <person name="Riley R."/>
            <person name="Wiebenga A."/>
            <person name="Aguilar-Osorio G."/>
            <person name="Amillis S."/>
            <person name="Uchima C.A."/>
            <person name="Anderluh G."/>
            <person name="Asadollahi M."/>
            <person name="Askin M."/>
            <person name="Barry K."/>
            <person name="Battaglia E."/>
            <person name="Bayram O."/>
            <person name="Benocci T."/>
            <person name="Braus-Stromeyer S.A."/>
            <person name="Caldana C."/>
            <person name="Canovas D."/>
            <person name="Cerqueira G.C."/>
            <person name="Chen F."/>
            <person name="Chen W."/>
            <person name="Choi C."/>
            <person name="Clum A."/>
            <person name="Dos Santos R.A."/>
            <person name="Damasio A.R."/>
            <person name="Diallinas G."/>
            <person name="Emri T."/>
            <person name="Fekete E."/>
            <person name="Flipphi M."/>
            <person name="Freyberg S."/>
            <person name="Gallo A."/>
            <person name="Gournas C."/>
            <person name="Habgood R."/>
            <person name="Hainaut M."/>
            <person name="Harispe M.L."/>
            <person name="Henrissat B."/>
            <person name="Hilden K.S."/>
            <person name="Hope R."/>
            <person name="Hossain A."/>
            <person name="Karabika E."/>
            <person name="Karaffa L."/>
            <person name="Karanyi Z."/>
            <person name="Krasevec N."/>
            <person name="Kuo A."/>
            <person name="Kusch H."/>
            <person name="LaButti K."/>
            <person name="Lagendijk E.L."/>
            <person name="Lapidus A."/>
            <person name="Levasseur A."/>
            <person name="Lindquist E."/>
            <person name="Lipzen A."/>
            <person name="Logrieco A.F."/>
            <person name="MacCabe A."/>
            <person name="Maekelae M.R."/>
            <person name="Malavazi I."/>
            <person name="Melin P."/>
            <person name="Meyer V."/>
            <person name="Mielnichuk N."/>
            <person name="Miskei M."/>
            <person name="Molnar A.P."/>
            <person name="Mule G."/>
            <person name="Ngan C.Y."/>
            <person name="Orejas M."/>
            <person name="Orosz E."/>
            <person name="Ouedraogo J.P."/>
            <person name="Overkamp K.M."/>
            <person name="Park H.-S."/>
            <person name="Perrone G."/>
            <person name="Piumi F."/>
            <person name="Punt P.J."/>
            <person name="Ram A.F."/>
            <person name="Ramon A."/>
            <person name="Rauscher S."/>
            <person name="Record E."/>
            <person name="Riano-Pachon D.M."/>
            <person name="Robert V."/>
            <person name="Roehrig J."/>
            <person name="Ruller R."/>
            <person name="Salamov A."/>
            <person name="Salih N.S."/>
            <person name="Samson R.A."/>
            <person name="Sandor E."/>
            <person name="Sanguinetti M."/>
            <person name="Schuetze T."/>
            <person name="Sepcic K."/>
            <person name="Shelest E."/>
            <person name="Sherlock G."/>
            <person name="Sophianopoulou V."/>
            <person name="Squina F.M."/>
            <person name="Sun H."/>
            <person name="Susca A."/>
            <person name="Todd R.B."/>
            <person name="Tsang A."/>
            <person name="Unkles S.E."/>
            <person name="van de Wiele N."/>
            <person name="van Rossen-Uffink D."/>
            <person name="Oliveira J.V."/>
            <person name="Vesth T.C."/>
            <person name="Visser J."/>
            <person name="Yu J.-H."/>
            <person name="Zhou M."/>
            <person name="Andersen M.R."/>
            <person name="Archer D.B."/>
            <person name="Baker S.E."/>
            <person name="Benoit I."/>
            <person name="Brakhage A.A."/>
            <person name="Braus G.H."/>
            <person name="Fischer R."/>
            <person name="Frisvad J.C."/>
            <person name="Goldman G.H."/>
            <person name="Houbraken J."/>
            <person name="Oakley B."/>
            <person name="Pocsi I."/>
            <person name="Scazzocchio C."/>
            <person name="Seiboth B."/>
            <person name="vanKuyk P.A."/>
            <person name="Wortman J."/>
            <person name="Dyer P.S."/>
            <person name="Grigoriev I.V."/>
        </authorList>
    </citation>
    <scope>NUCLEOTIDE SEQUENCE [LARGE SCALE GENOMIC DNA]</scope>
    <source>
        <strain evidence="5">CBS 506.65</strain>
    </source>
</reference>
<keyword evidence="3" id="KW-0812">Transmembrane</keyword>
<dbReference type="AlphaFoldDB" id="A0A1L9S523"/>
<dbReference type="PANTHER" id="PTHR33365">
    <property type="entry name" value="YALI0B05434P"/>
    <property type="match status" value="1"/>
</dbReference>
<evidence type="ECO:0000256" key="3">
    <source>
        <dbReference type="SAM" id="Phobius"/>
    </source>
</evidence>
<dbReference type="RefSeq" id="XP_022576778.1">
    <property type="nucleotide sequence ID" value="XM_022724306.1"/>
</dbReference>
<dbReference type="Pfam" id="PF11807">
    <property type="entry name" value="UstYa"/>
    <property type="match status" value="1"/>
</dbReference>
<dbReference type="VEuPathDB" id="FungiDB:ASPZODRAFT_137405"/>
<gene>
    <name evidence="4" type="ORF">ASPZODRAFT_137405</name>
</gene>
<comment type="similarity">
    <text evidence="2">Belongs to the ustYa family.</text>
</comment>
<keyword evidence="3" id="KW-0472">Membrane</keyword>
<protein>
    <submittedName>
        <fullName evidence="4">Uncharacterized protein</fullName>
    </submittedName>
</protein>
<keyword evidence="3" id="KW-1133">Transmembrane helix</keyword>
<evidence type="ECO:0000313" key="5">
    <source>
        <dbReference type="Proteomes" id="UP000184188"/>
    </source>
</evidence>
<dbReference type="PANTHER" id="PTHR33365:SF4">
    <property type="entry name" value="CYCLOCHLOROTINE BIOSYNTHESIS PROTEIN O"/>
    <property type="match status" value="1"/>
</dbReference>
<dbReference type="Proteomes" id="UP000184188">
    <property type="component" value="Unassembled WGS sequence"/>
</dbReference>
<evidence type="ECO:0000256" key="2">
    <source>
        <dbReference type="ARBA" id="ARBA00035112"/>
    </source>
</evidence>
<dbReference type="EMBL" id="KV878363">
    <property type="protein sequence ID" value="OJJ42268.1"/>
    <property type="molecule type" value="Genomic_DNA"/>
</dbReference>
<dbReference type="OrthoDB" id="3687641at2759"/>
<dbReference type="STRING" id="1073090.A0A1L9S523"/>
<comment type="pathway">
    <text evidence="1">Mycotoxin biosynthesis.</text>
</comment>
<sequence>MDSLDSENAPFLPDEKPPRTKNQIFARQWPWILSTLFFALLSALLFFRLPSSPYGSYEKGFSTDLKSIRSSIELQEVQFTGGLELDENGRLISVTDPGAPKYAGPPSPEIDDAWNELMLALDLDLSEDEAEGVKEWTMKGEDNAKYRVSLDMYHSLHCLNAIRKALDIDYYEPGKKHPYYYRLHIDHCIDYLRQGIQCSADMTPLGYWWNEEYQVPFPYFKEKHTCRNFNKLRDWSMGRIPEDRADRHHH</sequence>
<dbReference type="GO" id="GO:0043386">
    <property type="term" value="P:mycotoxin biosynthetic process"/>
    <property type="evidence" value="ECO:0007669"/>
    <property type="project" value="InterPro"/>
</dbReference>
<organism evidence="4 5">
    <name type="scientific">Penicilliopsis zonata CBS 506.65</name>
    <dbReference type="NCBI Taxonomy" id="1073090"/>
    <lineage>
        <taxon>Eukaryota</taxon>
        <taxon>Fungi</taxon>
        <taxon>Dikarya</taxon>
        <taxon>Ascomycota</taxon>
        <taxon>Pezizomycotina</taxon>
        <taxon>Eurotiomycetes</taxon>
        <taxon>Eurotiomycetidae</taxon>
        <taxon>Eurotiales</taxon>
        <taxon>Aspergillaceae</taxon>
        <taxon>Penicilliopsis</taxon>
    </lineage>
</organism>
<dbReference type="InterPro" id="IPR021765">
    <property type="entry name" value="UstYa-like"/>
</dbReference>
<proteinExistence type="inferred from homology"/>
<dbReference type="GeneID" id="34610771"/>
<evidence type="ECO:0000256" key="1">
    <source>
        <dbReference type="ARBA" id="ARBA00004685"/>
    </source>
</evidence>
<name>A0A1L9S523_9EURO</name>
<keyword evidence="5" id="KW-1185">Reference proteome</keyword>
<evidence type="ECO:0000313" key="4">
    <source>
        <dbReference type="EMBL" id="OJJ42268.1"/>
    </source>
</evidence>